<dbReference type="AlphaFoldDB" id="I3C7D4"/>
<dbReference type="Gene3D" id="2.60.40.1120">
    <property type="entry name" value="Carboxypeptidase-like, regulatory domain"/>
    <property type="match status" value="1"/>
</dbReference>
<evidence type="ECO:0000256" key="6">
    <source>
        <dbReference type="ARBA" id="ARBA00023237"/>
    </source>
</evidence>
<accession>I3C7D4</accession>
<dbReference type="eggNOG" id="COG1629">
    <property type="taxonomic scope" value="Bacteria"/>
</dbReference>
<dbReference type="SUPFAM" id="SSF49464">
    <property type="entry name" value="Carboxypeptidase regulatory domain-like"/>
    <property type="match status" value="1"/>
</dbReference>
<dbReference type="Pfam" id="PF13715">
    <property type="entry name" value="CarbopepD_reg_2"/>
    <property type="match status" value="1"/>
</dbReference>
<gene>
    <name evidence="10" type="ORF">JoomaDRAFT_2553</name>
</gene>
<protein>
    <submittedName>
        <fullName evidence="10">TonB-linked outer membrane protein, SusC/RagA family</fullName>
    </submittedName>
</protein>
<evidence type="ECO:0000256" key="2">
    <source>
        <dbReference type="ARBA" id="ARBA00022448"/>
    </source>
</evidence>
<evidence type="ECO:0000256" key="5">
    <source>
        <dbReference type="ARBA" id="ARBA00023136"/>
    </source>
</evidence>
<keyword evidence="4 7" id="KW-0812">Transmembrane</keyword>
<comment type="similarity">
    <text evidence="7">Belongs to the TonB-dependent receptor family.</text>
</comment>
<keyword evidence="6 7" id="KW-0998">Cell outer membrane</keyword>
<dbReference type="NCBIfam" id="TIGR04057">
    <property type="entry name" value="SusC_RagA_signa"/>
    <property type="match status" value="1"/>
</dbReference>
<evidence type="ECO:0000256" key="1">
    <source>
        <dbReference type="ARBA" id="ARBA00004571"/>
    </source>
</evidence>
<keyword evidence="5 7" id="KW-0472">Membrane</keyword>
<dbReference type="NCBIfam" id="TIGR04056">
    <property type="entry name" value="OMP_RagA_SusC"/>
    <property type="match status" value="1"/>
</dbReference>
<keyword evidence="8" id="KW-1133">Transmembrane helix</keyword>
<dbReference type="InterPro" id="IPR012910">
    <property type="entry name" value="Plug_dom"/>
</dbReference>
<proteinExistence type="inferred from homology"/>
<evidence type="ECO:0000259" key="9">
    <source>
        <dbReference type="Pfam" id="PF07715"/>
    </source>
</evidence>
<dbReference type="Gene3D" id="2.40.170.20">
    <property type="entry name" value="TonB-dependent receptor, beta-barrel domain"/>
    <property type="match status" value="1"/>
</dbReference>
<organism evidence="10 11">
    <name type="scientific">Galbibacter orientalis DSM 19592</name>
    <dbReference type="NCBI Taxonomy" id="926559"/>
    <lineage>
        <taxon>Bacteria</taxon>
        <taxon>Pseudomonadati</taxon>
        <taxon>Bacteroidota</taxon>
        <taxon>Flavobacteriia</taxon>
        <taxon>Flavobacteriales</taxon>
        <taxon>Flavobacteriaceae</taxon>
        <taxon>Galbibacter</taxon>
    </lineage>
</organism>
<dbReference type="Gene3D" id="2.170.130.10">
    <property type="entry name" value="TonB-dependent receptor, plug domain"/>
    <property type="match status" value="1"/>
</dbReference>
<dbReference type="InterPro" id="IPR023996">
    <property type="entry name" value="TonB-dep_OMP_SusC/RagA"/>
</dbReference>
<evidence type="ECO:0000313" key="11">
    <source>
        <dbReference type="Proteomes" id="UP000004690"/>
    </source>
</evidence>
<dbReference type="EMBL" id="JH651379">
    <property type="protein sequence ID" value="EIJ39527.1"/>
    <property type="molecule type" value="Genomic_DNA"/>
</dbReference>
<dbReference type="HOGENOM" id="CLU_004317_0_1_10"/>
<dbReference type="PROSITE" id="PS52016">
    <property type="entry name" value="TONB_DEPENDENT_REC_3"/>
    <property type="match status" value="1"/>
</dbReference>
<dbReference type="Pfam" id="PF07715">
    <property type="entry name" value="Plug"/>
    <property type="match status" value="1"/>
</dbReference>
<evidence type="ECO:0000256" key="4">
    <source>
        <dbReference type="ARBA" id="ARBA00022692"/>
    </source>
</evidence>
<comment type="subcellular location">
    <subcellularLocation>
        <location evidence="1 7">Cell outer membrane</location>
        <topology evidence="1 7">Multi-pass membrane protein</topology>
    </subcellularLocation>
</comment>
<dbReference type="Proteomes" id="UP000004690">
    <property type="component" value="Unassembled WGS sequence"/>
</dbReference>
<dbReference type="InterPro" id="IPR008969">
    <property type="entry name" value="CarboxyPept-like_regulatory"/>
</dbReference>
<dbReference type="InterPro" id="IPR036942">
    <property type="entry name" value="Beta-barrel_TonB_sf"/>
</dbReference>
<evidence type="ECO:0000256" key="7">
    <source>
        <dbReference type="PROSITE-ProRule" id="PRU01360"/>
    </source>
</evidence>
<keyword evidence="3 7" id="KW-1134">Transmembrane beta strand</keyword>
<dbReference type="InterPro" id="IPR039426">
    <property type="entry name" value="TonB-dep_rcpt-like"/>
</dbReference>
<sequence length="1010" mass="112816">MQKRYIIRDKCILLFTLLIFSIGTYSLFGNVRGVNFFDLAAYQHRIKGVVTDSDGTPVQGASVRLKGTSTGTFTNNEGVFYLEATPTDVLILSYIGFKKLEVIVGSSEELSLVLEEDVTDLGAVTVNAGYYSVKERERTGSISSISAADIEEQPVTNVLATMQGRMPGVYITQDSGVPGSGFQIQIRGQNSLRSDGNMPLYIVDGVPFTTQSMESFYTGEAVPGIINPLNNIDPTSIASIEVLKDADATAIYGSRGANGVVLITTKKGVAGKTRFQIGYTYGLGRVANFMDLMDTNTYLEMRREAYANDGIITYPANAYDVNGTWDQNRYTDWQEVLIGGTSDIIDATGSVSGGSEHTQFLVNGNYHKETTVYPGDYAYNKFGLNSSINHSTRDEKFKVHLTAGYTIQNNNLPGLSFMTDIYQLAPNAPALYQEDGTLNWENSSWENPYSVFETSYESKTNSLISNLLLSYEPIDGLEFKTSLGYTNNQFFDQMLRPSTVYDPAYEITSEFSNAYKNQVHFNSWIVEPQVSYKKEFSAFKTQLLVGGTFQKQVSSQLVHSTSGYASNSLLGNMTAASFINIATDDQTKYKYNAIFGRLNTSLFNRYFINITGRRDGSSRFGPGRQFANFGAIGIAWLFSEESWLENLNFLSYGKLRASYGTTGNDQIGDYQYLDTYTISGNSYNGIAVMEPSRLFNPSFSWEENKKLEVAMETGFIKDRLFLTVAYFKNRSSNQLVGIPLPGTTGFSSIQANLNATIENKGWEFTLRSEQFKNEDFSWSTTFNLSVNRNRLVSFPGLETSTYSNSYVIGEPLNISKVYQYEGLDSQTGLYQFKDFNDDDLLTRENDREAIIRFDPDFFGGIQNSIRYKGLSVDFLFQFVKQDRYTGEHSMGMAGRMGNQLNLLQDRWKQPGDIATFQPYSSGANSELRSRYLNYSQSNAVLDDASFIRLKNIAISYQLPRNILHGVTCSIVLKGQNLLTFTDYEGLDPEANFTNSLPPLQALTTGIQLHF</sequence>
<dbReference type="RefSeq" id="WP_008613034.1">
    <property type="nucleotide sequence ID" value="NZ_JH651379.1"/>
</dbReference>
<dbReference type="GO" id="GO:0009279">
    <property type="term" value="C:cell outer membrane"/>
    <property type="evidence" value="ECO:0007669"/>
    <property type="project" value="UniProtKB-SubCell"/>
</dbReference>
<keyword evidence="2 7" id="KW-0813">Transport</keyword>
<dbReference type="SUPFAM" id="SSF56935">
    <property type="entry name" value="Porins"/>
    <property type="match status" value="1"/>
</dbReference>
<evidence type="ECO:0000256" key="8">
    <source>
        <dbReference type="SAM" id="Phobius"/>
    </source>
</evidence>
<evidence type="ECO:0000313" key="10">
    <source>
        <dbReference type="EMBL" id="EIJ39527.1"/>
    </source>
</evidence>
<keyword evidence="11" id="KW-1185">Reference proteome</keyword>
<dbReference type="OrthoDB" id="9768177at2"/>
<feature type="domain" description="TonB-dependent receptor plug" evidence="9">
    <location>
        <begin position="135"/>
        <end position="260"/>
    </location>
</feature>
<evidence type="ECO:0000256" key="3">
    <source>
        <dbReference type="ARBA" id="ARBA00022452"/>
    </source>
</evidence>
<dbReference type="InterPro" id="IPR037066">
    <property type="entry name" value="Plug_dom_sf"/>
</dbReference>
<reference evidence="10 11" key="1">
    <citation type="submission" date="2012-02" db="EMBL/GenBank/DDBJ databases">
        <title>Improved High-Quality Draft genome of Joostella marina DSM 19592.</title>
        <authorList>
            <consortium name="US DOE Joint Genome Institute (JGI-PGF)"/>
            <person name="Lucas S."/>
            <person name="Copeland A."/>
            <person name="Lapidus A."/>
            <person name="Bruce D."/>
            <person name="Goodwin L."/>
            <person name="Pitluck S."/>
            <person name="Peters L."/>
            <person name="Chertkov O."/>
            <person name="Ovchinnikova G."/>
            <person name="Kyrpides N."/>
            <person name="Mavromatis K."/>
            <person name="Detter J.C."/>
            <person name="Han C."/>
            <person name="Land M."/>
            <person name="Hauser L."/>
            <person name="Markowitz V."/>
            <person name="Cheng J.-F."/>
            <person name="Hugenholtz P."/>
            <person name="Woyke T."/>
            <person name="Wu D."/>
            <person name="Tindall B."/>
            <person name="Brambilla E."/>
            <person name="Klenk H.-P."/>
            <person name="Eisen J.A."/>
        </authorList>
    </citation>
    <scope>NUCLEOTIDE SEQUENCE [LARGE SCALE GENOMIC DNA]</scope>
    <source>
        <strain evidence="10 11">DSM 19592</strain>
    </source>
</reference>
<name>I3C7D4_9FLAO</name>
<dbReference type="InterPro" id="IPR023997">
    <property type="entry name" value="TonB-dep_OMP_SusC/RagA_CS"/>
</dbReference>
<dbReference type="STRING" id="926559.JoomaDRAFT_2553"/>
<feature type="transmembrane region" description="Helical" evidence="8">
    <location>
        <begin position="12"/>
        <end position="28"/>
    </location>
</feature>